<evidence type="ECO:0000313" key="4">
    <source>
        <dbReference type="Proteomes" id="UP000051677"/>
    </source>
</evidence>
<dbReference type="InterPro" id="IPR011576">
    <property type="entry name" value="Pyridox_Oxase_N"/>
</dbReference>
<dbReference type="Proteomes" id="UP000051677">
    <property type="component" value="Unassembled WGS sequence"/>
</dbReference>
<proteinExistence type="predicted"/>
<dbReference type="EMBL" id="LKTM01000343">
    <property type="protein sequence ID" value="KQH76774.1"/>
    <property type="molecule type" value="Genomic_DNA"/>
</dbReference>
<name>A0A0Q2QXZ0_MYCGO</name>
<organism evidence="3 4">
    <name type="scientific">Mycobacterium gordonae</name>
    <dbReference type="NCBI Taxonomy" id="1778"/>
    <lineage>
        <taxon>Bacteria</taxon>
        <taxon>Bacillati</taxon>
        <taxon>Actinomycetota</taxon>
        <taxon>Actinomycetes</taxon>
        <taxon>Mycobacteriales</taxon>
        <taxon>Mycobacteriaceae</taxon>
        <taxon>Mycobacterium</taxon>
    </lineage>
</organism>
<dbReference type="RefSeq" id="WP_055580263.1">
    <property type="nucleotide sequence ID" value="NZ_LKTM01000343.1"/>
</dbReference>
<dbReference type="SUPFAM" id="SSF50475">
    <property type="entry name" value="FMN-binding split barrel"/>
    <property type="match status" value="1"/>
</dbReference>
<dbReference type="PANTHER" id="PTHR35176:SF11">
    <property type="entry name" value="PYRIDOXAMINE 5'-PHOSPHATE OXIDASE FAMILY PROTEIN"/>
    <property type="match status" value="1"/>
</dbReference>
<keyword evidence="1" id="KW-0560">Oxidoreductase</keyword>
<dbReference type="GO" id="GO:0016627">
    <property type="term" value="F:oxidoreductase activity, acting on the CH-CH group of donors"/>
    <property type="evidence" value="ECO:0007669"/>
    <property type="project" value="TreeGrafter"/>
</dbReference>
<dbReference type="STRING" id="1778.A9W97_26955"/>
<dbReference type="InterPro" id="IPR012349">
    <property type="entry name" value="Split_barrel_FMN-bd"/>
</dbReference>
<dbReference type="GO" id="GO:0070967">
    <property type="term" value="F:coenzyme F420 binding"/>
    <property type="evidence" value="ECO:0007669"/>
    <property type="project" value="TreeGrafter"/>
</dbReference>
<dbReference type="Pfam" id="PF01243">
    <property type="entry name" value="PNPOx_N"/>
    <property type="match status" value="1"/>
</dbReference>
<dbReference type="NCBIfam" id="TIGR03666">
    <property type="entry name" value="Rv2061_F420"/>
    <property type="match status" value="1"/>
</dbReference>
<feature type="domain" description="Pyridoxamine 5'-phosphate oxidase N-terminal" evidence="2">
    <location>
        <begin position="10"/>
        <end position="98"/>
    </location>
</feature>
<evidence type="ECO:0000259" key="2">
    <source>
        <dbReference type="Pfam" id="PF01243"/>
    </source>
</evidence>
<evidence type="ECO:0000313" key="3">
    <source>
        <dbReference type="EMBL" id="KQH76774.1"/>
    </source>
</evidence>
<dbReference type="AlphaFoldDB" id="A0A0Q2QXZ0"/>
<dbReference type="Gene3D" id="2.30.110.10">
    <property type="entry name" value="Electron Transport, Fmn-binding Protein, Chain A"/>
    <property type="match status" value="1"/>
</dbReference>
<comment type="caution">
    <text evidence="3">The sequence shown here is derived from an EMBL/GenBank/DDBJ whole genome shotgun (WGS) entry which is preliminary data.</text>
</comment>
<dbReference type="InterPro" id="IPR019965">
    <property type="entry name" value="PPOX_F420-dep_Rv2061_put"/>
</dbReference>
<dbReference type="InterPro" id="IPR052019">
    <property type="entry name" value="F420H2_bilvrd_red/Heme_oxyg"/>
</dbReference>
<dbReference type="GO" id="GO:0005829">
    <property type="term" value="C:cytosol"/>
    <property type="evidence" value="ECO:0007669"/>
    <property type="project" value="TreeGrafter"/>
</dbReference>
<accession>A0A0Q2QXZ0</accession>
<dbReference type="OrthoDB" id="5738083at2"/>
<dbReference type="PANTHER" id="PTHR35176">
    <property type="entry name" value="HEME OXYGENASE HI_0854-RELATED"/>
    <property type="match status" value="1"/>
</dbReference>
<protein>
    <submittedName>
        <fullName evidence="3">Pyridoxamine 5'-phosphate oxidase</fullName>
    </submittedName>
</protein>
<evidence type="ECO:0000256" key="1">
    <source>
        <dbReference type="ARBA" id="ARBA00023002"/>
    </source>
</evidence>
<reference evidence="3 4" key="1">
    <citation type="submission" date="2015-10" db="EMBL/GenBank/DDBJ databases">
        <title>Mycobacterium gordonae draft genome assembly.</title>
        <authorList>
            <person name="Ustinova V."/>
            <person name="Smirnova T."/>
            <person name="Blagodatskikh K."/>
            <person name="Varlamov D."/>
            <person name="Larionova E."/>
            <person name="Chernousova L."/>
        </authorList>
    </citation>
    <scope>NUCLEOTIDE SEQUENCE [LARGE SCALE GENOMIC DNA]</scope>
    <source>
        <strain evidence="3 4">CTRI 14-8773</strain>
    </source>
</reference>
<gene>
    <name evidence="3" type="ORF">AO501_09280</name>
</gene>
<sequence>MAVGFADVIKSKYLLLTTFTKDGRPKPTAIWGVPDGDRLLIITDDESWKVKRIRNTSRVTIAKSGSLGKPKSEDVEGVARVLPKSETRQVYNAVLRRYWYHAWWFLPHSIVRGGIDKVHVGLEVKPAA</sequence>